<dbReference type="AlphaFoldDB" id="A0AAW7T0X0"/>
<dbReference type="Pfam" id="PF02571">
    <property type="entry name" value="CbiJ"/>
    <property type="match status" value="1"/>
</dbReference>
<evidence type="ECO:0000256" key="1">
    <source>
        <dbReference type="ARBA" id="ARBA00004953"/>
    </source>
</evidence>
<evidence type="ECO:0000256" key="3">
    <source>
        <dbReference type="ARBA" id="ARBA00023002"/>
    </source>
</evidence>
<evidence type="ECO:0000313" key="5">
    <source>
        <dbReference type="Proteomes" id="UP001171620"/>
    </source>
</evidence>
<evidence type="ECO:0000313" key="4">
    <source>
        <dbReference type="EMBL" id="MDN7796931.1"/>
    </source>
</evidence>
<dbReference type="InterPro" id="IPR003723">
    <property type="entry name" value="Precorrin-6x_reduct"/>
</dbReference>
<dbReference type="NCBIfam" id="NF005969">
    <property type="entry name" value="PRK08057.1-3"/>
    <property type="match status" value="1"/>
</dbReference>
<protein>
    <submittedName>
        <fullName evidence="4">Cobalt-precorrin-6A reductase</fullName>
        <ecNumber evidence="4">1.3.1.106</ecNumber>
    </submittedName>
</protein>
<sequence length="252" mass="26305">MSARILLLGGTGDALKIARALGPRHVYSLAGLGKVPDDLRCAVRVGGFGGAAGLAAYLRDAGIGLVIDATHPYAAQISANAAAAARDAHVPLWALRRAPWTPGPGDDWRMVGDWAGIEAALAPFRRPLFTLGREPLAHLDAIPPHQFWVVRCLDPHPGNARAQIVAARGPYTLEGERALFALAGIDVVVSKNSGGAATEAKLDVARERRLPVVMLERPPLPAADRIFDSVAALLDALDPAAGGGGARGHSMN</sequence>
<dbReference type="GO" id="GO:0016994">
    <property type="term" value="F:precorrin-6A reductase activity"/>
    <property type="evidence" value="ECO:0007669"/>
    <property type="project" value="InterPro"/>
</dbReference>
<dbReference type="GO" id="GO:0009236">
    <property type="term" value="P:cobalamin biosynthetic process"/>
    <property type="evidence" value="ECO:0007669"/>
    <property type="project" value="UniProtKB-KW"/>
</dbReference>
<evidence type="ECO:0000256" key="2">
    <source>
        <dbReference type="ARBA" id="ARBA00022573"/>
    </source>
</evidence>
<dbReference type="Proteomes" id="UP001171620">
    <property type="component" value="Unassembled WGS sequence"/>
</dbReference>
<organism evidence="4 5">
    <name type="scientific">Burkholderia vietnamiensis</name>
    <dbReference type="NCBI Taxonomy" id="60552"/>
    <lineage>
        <taxon>Bacteria</taxon>
        <taxon>Pseudomonadati</taxon>
        <taxon>Pseudomonadota</taxon>
        <taxon>Betaproteobacteria</taxon>
        <taxon>Burkholderiales</taxon>
        <taxon>Burkholderiaceae</taxon>
        <taxon>Burkholderia</taxon>
        <taxon>Burkholderia cepacia complex</taxon>
    </lineage>
</organism>
<comment type="caution">
    <text evidence="4">The sequence shown here is derived from an EMBL/GenBank/DDBJ whole genome shotgun (WGS) entry which is preliminary data.</text>
</comment>
<reference evidence="4" key="1">
    <citation type="submission" date="2023-07" db="EMBL/GenBank/DDBJ databases">
        <title>A collection of bacterial strains from the Burkholderia cepacia Research Laboratory and Repository.</title>
        <authorList>
            <person name="Lipuma J."/>
            <person name="Spilker T."/>
            <person name="Caverly L."/>
        </authorList>
    </citation>
    <scope>NUCLEOTIDE SEQUENCE</scope>
    <source>
        <strain evidence="4">AU44268</strain>
    </source>
</reference>
<name>A0AAW7T0X0_BURVI</name>
<dbReference type="NCBIfam" id="NF005968">
    <property type="entry name" value="PRK08057.1-2"/>
    <property type="match status" value="1"/>
</dbReference>
<dbReference type="RefSeq" id="WP_301788676.1">
    <property type="nucleotide sequence ID" value="NZ_JAUJRV010000014.1"/>
</dbReference>
<dbReference type="PANTHER" id="PTHR36925:SF1">
    <property type="entry name" value="COBALT-PRECORRIN-6A REDUCTASE"/>
    <property type="match status" value="1"/>
</dbReference>
<comment type="pathway">
    <text evidence="1">Cofactor biosynthesis; adenosylcobalamin biosynthesis.</text>
</comment>
<keyword evidence="3 4" id="KW-0560">Oxidoreductase</keyword>
<dbReference type="EC" id="1.3.1.106" evidence="4"/>
<dbReference type="EMBL" id="JAUJRV010000014">
    <property type="protein sequence ID" value="MDN7796931.1"/>
    <property type="molecule type" value="Genomic_DNA"/>
</dbReference>
<accession>A0AAW7T0X0</accession>
<keyword evidence="2" id="KW-0169">Cobalamin biosynthesis</keyword>
<gene>
    <name evidence="4" type="ORF">QZM33_18510</name>
</gene>
<dbReference type="PROSITE" id="PS51014">
    <property type="entry name" value="COBK_CBIJ"/>
    <property type="match status" value="1"/>
</dbReference>
<proteinExistence type="predicted"/>
<dbReference type="PANTHER" id="PTHR36925">
    <property type="entry name" value="COBALT-PRECORRIN-6A REDUCTASE"/>
    <property type="match status" value="1"/>
</dbReference>